<reference evidence="10 11" key="1">
    <citation type="submission" date="2020-11" db="EMBL/GenBank/DDBJ databases">
        <title>The genome sequence of Novosphingobium sp. 1Y9A.</title>
        <authorList>
            <person name="Liu Y."/>
        </authorList>
    </citation>
    <scope>NUCLEOTIDE SEQUENCE [LARGE SCALE GENOMIC DNA]</scope>
    <source>
        <strain evidence="10 11">1Y9A</strain>
    </source>
</reference>
<evidence type="ECO:0000256" key="5">
    <source>
        <dbReference type="ARBA" id="ARBA00022964"/>
    </source>
</evidence>
<dbReference type="SUPFAM" id="SSF54593">
    <property type="entry name" value="Glyoxalase/Bleomycin resistance protein/Dihydroxybiphenyl dioxygenase"/>
    <property type="match status" value="2"/>
</dbReference>
<dbReference type="Gene3D" id="3.10.180.10">
    <property type="entry name" value="2,3-Dihydroxybiphenyl 1,2-Dioxygenase, domain 1"/>
    <property type="match status" value="2"/>
</dbReference>
<evidence type="ECO:0000313" key="10">
    <source>
        <dbReference type="EMBL" id="MBF9149771.1"/>
    </source>
</evidence>
<evidence type="ECO:0000256" key="2">
    <source>
        <dbReference type="ARBA" id="ARBA00008784"/>
    </source>
</evidence>
<dbReference type="InterPro" id="IPR000486">
    <property type="entry name" value="Xdiol_ring_cleave_dOase_1/2"/>
</dbReference>
<dbReference type="PROSITE" id="PS00082">
    <property type="entry name" value="EXTRADIOL_DIOXYGENAS"/>
    <property type="match status" value="1"/>
</dbReference>
<comment type="caution">
    <text evidence="10">The sequence shown here is derived from an EMBL/GenBank/DDBJ whole genome shotgun (WGS) entry which is preliminary data.</text>
</comment>
<keyword evidence="4 8" id="KW-0058">Aromatic hydrocarbons catabolism</keyword>
<evidence type="ECO:0000256" key="1">
    <source>
        <dbReference type="ARBA" id="ARBA00001954"/>
    </source>
</evidence>
<feature type="domain" description="VOC" evidence="9">
    <location>
        <begin position="141"/>
        <end position="266"/>
    </location>
</feature>
<evidence type="ECO:0000256" key="4">
    <source>
        <dbReference type="ARBA" id="ARBA00022797"/>
    </source>
</evidence>
<name>A0ABS0HC47_9SPHN</name>
<evidence type="ECO:0000256" key="6">
    <source>
        <dbReference type="ARBA" id="ARBA00023002"/>
    </source>
</evidence>
<dbReference type="PROSITE" id="PS51819">
    <property type="entry name" value="VOC"/>
    <property type="match status" value="2"/>
</dbReference>
<dbReference type="InterPro" id="IPR037523">
    <property type="entry name" value="VOC_core"/>
</dbReference>
<proteinExistence type="inferred from homology"/>
<dbReference type="Pfam" id="PF22632">
    <property type="entry name" value="BphC_D1"/>
    <property type="match status" value="1"/>
</dbReference>
<dbReference type="InterPro" id="IPR029068">
    <property type="entry name" value="Glyas_Bleomycin-R_OHBP_Dase"/>
</dbReference>
<keyword evidence="5 8" id="KW-0223">Dioxygenase</keyword>
<comment type="similarity">
    <text evidence="2 8">Belongs to the extradiol ring-cleavage dioxygenase family.</text>
</comment>
<dbReference type="Pfam" id="PF00903">
    <property type="entry name" value="Glyoxalase"/>
    <property type="match status" value="1"/>
</dbReference>
<keyword evidence="11" id="KW-1185">Reference proteome</keyword>
<feature type="domain" description="VOC" evidence="9">
    <location>
        <begin position="5"/>
        <end position="118"/>
    </location>
</feature>
<dbReference type="Proteomes" id="UP000600799">
    <property type="component" value="Unassembled WGS sequence"/>
</dbReference>
<dbReference type="RefSeq" id="WP_196274130.1">
    <property type="nucleotide sequence ID" value="NZ_JADQDC010000001.1"/>
</dbReference>
<sequence length="306" mass="33364">MEIAGLAYSVVSATDLGAWARFGEDFAGFSAHYVPGGLALRMDERAGRVFVEAAAADRYAASGWELRTRRQFDAALAELAARGIAFTASTPAERALRHVAEMVWFRDPAGNRHELCYGPISDFTRFVSPQAVRGFVTGELGYGHVVLPAPQIDAVRDFMIDVLGFGVSDFMVHRPMGPDGPAMRIDFMHCANARHHSLALFEGEVPTGCVHMMVEVPDLDEVGRAHDRMLASGARLMATLGKHTNDRMTSFYVATPGGFALEYGFGGLQLDWDRHSEFEFTQVSLWGHDFSVGFGADEQAQLAAAA</sequence>
<dbReference type="InterPro" id="IPR004360">
    <property type="entry name" value="Glyas_Fos-R_dOase_dom"/>
</dbReference>
<gene>
    <name evidence="10" type="ORF">I2488_02020</name>
</gene>
<organism evidence="10 11">
    <name type="scientific">Novosphingobium jiangmenense</name>
    <dbReference type="NCBI Taxonomy" id="2791981"/>
    <lineage>
        <taxon>Bacteria</taxon>
        <taxon>Pseudomonadati</taxon>
        <taxon>Pseudomonadota</taxon>
        <taxon>Alphaproteobacteria</taxon>
        <taxon>Sphingomonadales</taxon>
        <taxon>Sphingomonadaceae</taxon>
        <taxon>Novosphingobium</taxon>
    </lineage>
</organism>
<evidence type="ECO:0000313" key="11">
    <source>
        <dbReference type="Proteomes" id="UP000600799"/>
    </source>
</evidence>
<keyword evidence="6 8" id="KW-0560">Oxidoreductase</keyword>
<accession>A0ABS0HC47</accession>
<evidence type="ECO:0000256" key="7">
    <source>
        <dbReference type="ARBA" id="ARBA00023004"/>
    </source>
</evidence>
<evidence type="ECO:0000259" key="9">
    <source>
        <dbReference type="PROSITE" id="PS51819"/>
    </source>
</evidence>
<keyword evidence="3" id="KW-0479">Metal-binding</keyword>
<comment type="cofactor">
    <cofactor evidence="1 8">
        <name>Fe(2+)</name>
        <dbReference type="ChEBI" id="CHEBI:29033"/>
    </cofactor>
</comment>
<keyword evidence="7 8" id="KW-0408">Iron</keyword>
<evidence type="ECO:0000256" key="8">
    <source>
        <dbReference type="RuleBase" id="RU000683"/>
    </source>
</evidence>
<protein>
    <submittedName>
        <fullName evidence="10">VOC family protein</fullName>
    </submittedName>
</protein>
<evidence type="ECO:0000256" key="3">
    <source>
        <dbReference type="ARBA" id="ARBA00022723"/>
    </source>
</evidence>
<dbReference type="CDD" id="cd07237">
    <property type="entry name" value="BphC1-RGP6_C_like"/>
    <property type="match status" value="1"/>
</dbReference>
<dbReference type="EMBL" id="JADQDC010000001">
    <property type="protein sequence ID" value="MBF9149771.1"/>
    <property type="molecule type" value="Genomic_DNA"/>
</dbReference>